<dbReference type="InterPro" id="IPR002698">
    <property type="entry name" value="FTHF_cligase"/>
</dbReference>
<reference evidence="6" key="1">
    <citation type="submission" date="2021-03" db="EMBL/GenBank/DDBJ databases">
        <authorList>
            <person name="Sun Q."/>
        </authorList>
    </citation>
    <scope>NUCLEOTIDE SEQUENCE</scope>
    <source>
        <strain evidence="6">CCM 8862</strain>
    </source>
</reference>
<comment type="cofactor">
    <cofactor evidence="5">
        <name>Mg(2+)</name>
        <dbReference type="ChEBI" id="CHEBI:18420"/>
    </cofactor>
</comment>
<dbReference type="NCBIfam" id="TIGR02727">
    <property type="entry name" value="MTHFS_bact"/>
    <property type="match status" value="1"/>
</dbReference>
<dbReference type="PANTHER" id="PTHR23407">
    <property type="entry name" value="ATPASE INHIBITOR/5-FORMYLTETRAHYDROFOLATE CYCLO-LIGASE"/>
    <property type="match status" value="1"/>
</dbReference>
<dbReference type="RefSeq" id="WP_207279200.1">
    <property type="nucleotide sequence ID" value="NZ_JAFLEQ010000016.1"/>
</dbReference>
<evidence type="ECO:0000256" key="3">
    <source>
        <dbReference type="ARBA" id="ARBA00022840"/>
    </source>
</evidence>
<comment type="similarity">
    <text evidence="1 5">Belongs to the 5-formyltetrahydrofolate cyclo-ligase family.</text>
</comment>
<evidence type="ECO:0000256" key="5">
    <source>
        <dbReference type="RuleBase" id="RU361279"/>
    </source>
</evidence>
<protein>
    <recommendedName>
        <fullName evidence="5">5-formyltetrahydrofolate cyclo-ligase</fullName>
        <ecNumber evidence="5">6.3.3.2</ecNumber>
    </recommendedName>
</protein>
<keyword evidence="5" id="KW-0460">Magnesium</keyword>
<keyword evidence="7" id="KW-1185">Reference proteome</keyword>
<keyword evidence="3 4" id="KW-0067">ATP-binding</keyword>
<dbReference type="InterPro" id="IPR024185">
    <property type="entry name" value="FTHF_cligase-like_sf"/>
</dbReference>
<evidence type="ECO:0000313" key="6">
    <source>
        <dbReference type="EMBL" id="MBN9644717.1"/>
    </source>
</evidence>
<evidence type="ECO:0000256" key="2">
    <source>
        <dbReference type="ARBA" id="ARBA00022741"/>
    </source>
</evidence>
<keyword evidence="5" id="KW-0479">Metal-binding</keyword>
<dbReference type="Gene3D" id="3.40.50.10420">
    <property type="entry name" value="NagB/RpiA/CoA transferase-like"/>
    <property type="match status" value="1"/>
</dbReference>
<dbReference type="InterPro" id="IPR037171">
    <property type="entry name" value="NagB/RpiA_transferase-like"/>
</dbReference>
<feature type="binding site" evidence="4">
    <location>
        <begin position="141"/>
        <end position="149"/>
    </location>
    <ligand>
        <name>ATP</name>
        <dbReference type="ChEBI" id="CHEBI:30616"/>
    </ligand>
</feature>
<dbReference type="GO" id="GO:0046872">
    <property type="term" value="F:metal ion binding"/>
    <property type="evidence" value="ECO:0007669"/>
    <property type="project" value="UniProtKB-KW"/>
</dbReference>
<proteinExistence type="inferred from homology"/>
<dbReference type="GO" id="GO:0030272">
    <property type="term" value="F:5-formyltetrahydrofolate cyclo-ligase activity"/>
    <property type="evidence" value="ECO:0007669"/>
    <property type="project" value="UniProtKB-EC"/>
</dbReference>
<dbReference type="GO" id="GO:0005524">
    <property type="term" value="F:ATP binding"/>
    <property type="evidence" value="ECO:0007669"/>
    <property type="project" value="UniProtKB-KW"/>
</dbReference>
<comment type="caution">
    <text evidence="6">The sequence shown here is derived from an EMBL/GenBank/DDBJ whole genome shotgun (WGS) entry which is preliminary data.</text>
</comment>
<dbReference type="GO" id="GO:0035999">
    <property type="term" value="P:tetrahydrofolate interconversion"/>
    <property type="evidence" value="ECO:0007669"/>
    <property type="project" value="TreeGrafter"/>
</dbReference>
<feature type="binding site" evidence="4">
    <location>
        <begin position="7"/>
        <end position="11"/>
    </location>
    <ligand>
        <name>ATP</name>
        <dbReference type="ChEBI" id="CHEBI:30616"/>
    </ligand>
</feature>
<dbReference type="Proteomes" id="UP000664332">
    <property type="component" value="Unassembled WGS sequence"/>
</dbReference>
<keyword evidence="2 4" id="KW-0547">Nucleotide-binding</keyword>
<gene>
    <name evidence="6" type="ORF">JZY06_08865</name>
</gene>
<dbReference type="SUPFAM" id="SSF100950">
    <property type="entry name" value="NagB/RpiA/CoA transferase-like"/>
    <property type="match status" value="1"/>
</dbReference>
<sequence>MDIQQDKNRLRRMVLAARAEREKTGCTHIHRAVARQLGLVLARLQPTGIAAYAPLPGEPGAGFLLDTVLDYTRSRGGRLWLPVCGPKHSLTWGTVTGVEQLARGAFGIPEPAGHTVSTAVMSADIQVMVIPALACGRDGSRLGRGAGYYDRALAGRNRSRITVVAVTGPGELVDAVAAGPLDQPVDMVVTDCGITVTAPVHPAP</sequence>
<evidence type="ECO:0000313" key="7">
    <source>
        <dbReference type="Proteomes" id="UP000664332"/>
    </source>
</evidence>
<evidence type="ECO:0000256" key="1">
    <source>
        <dbReference type="ARBA" id="ARBA00010638"/>
    </source>
</evidence>
<feature type="binding site" evidence="4">
    <location>
        <position position="58"/>
    </location>
    <ligand>
        <name>substrate</name>
    </ligand>
</feature>
<dbReference type="PANTHER" id="PTHR23407:SF1">
    <property type="entry name" value="5-FORMYLTETRAHYDROFOLATE CYCLO-LIGASE"/>
    <property type="match status" value="1"/>
</dbReference>
<comment type="catalytic activity">
    <reaction evidence="5">
        <text>(6S)-5-formyl-5,6,7,8-tetrahydrofolate + ATP = (6R)-5,10-methenyltetrahydrofolate + ADP + phosphate</text>
        <dbReference type="Rhea" id="RHEA:10488"/>
        <dbReference type="ChEBI" id="CHEBI:30616"/>
        <dbReference type="ChEBI" id="CHEBI:43474"/>
        <dbReference type="ChEBI" id="CHEBI:57455"/>
        <dbReference type="ChEBI" id="CHEBI:57457"/>
        <dbReference type="ChEBI" id="CHEBI:456216"/>
        <dbReference type="EC" id="6.3.3.2"/>
    </reaction>
</comment>
<dbReference type="AlphaFoldDB" id="A0A939E3E8"/>
<dbReference type="EMBL" id="JAFLEQ010000016">
    <property type="protein sequence ID" value="MBN9644717.1"/>
    <property type="molecule type" value="Genomic_DNA"/>
</dbReference>
<keyword evidence="6" id="KW-0436">Ligase</keyword>
<name>A0A939E3E8_9CORY</name>
<evidence type="ECO:0000256" key="4">
    <source>
        <dbReference type="PIRSR" id="PIRSR006806-1"/>
    </source>
</evidence>
<dbReference type="EC" id="6.3.3.2" evidence="5"/>
<dbReference type="PIRSF" id="PIRSF006806">
    <property type="entry name" value="FTHF_cligase"/>
    <property type="match status" value="1"/>
</dbReference>
<dbReference type="Pfam" id="PF01812">
    <property type="entry name" value="5-FTHF_cyc-lig"/>
    <property type="match status" value="1"/>
</dbReference>
<accession>A0A939E3E8</accession>
<dbReference type="GO" id="GO:0009396">
    <property type="term" value="P:folic acid-containing compound biosynthetic process"/>
    <property type="evidence" value="ECO:0007669"/>
    <property type="project" value="TreeGrafter"/>
</dbReference>
<organism evidence="6 7">
    <name type="scientific">Corynebacterium mendelii</name>
    <dbReference type="NCBI Taxonomy" id="2765362"/>
    <lineage>
        <taxon>Bacteria</taxon>
        <taxon>Bacillati</taxon>
        <taxon>Actinomycetota</taxon>
        <taxon>Actinomycetes</taxon>
        <taxon>Mycobacteriales</taxon>
        <taxon>Corynebacteriaceae</taxon>
        <taxon>Corynebacterium</taxon>
    </lineage>
</organism>